<dbReference type="InterPro" id="IPR012336">
    <property type="entry name" value="Thioredoxin-like_fold"/>
</dbReference>
<gene>
    <name evidence="4" type="ORF">Z968_01525</name>
</gene>
<protein>
    <submittedName>
        <fullName evidence="4">Redox-active disulfide protein 2</fullName>
    </submittedName>
</protein>
<evidence type="ECO:0000313" key="4">
    <source>
        <dbReference type="EMBL" id="KGM98028.1"/>
    </source>
</evidence>
<accession>A0A0A0IBW6</accession>
<dbReference type="RefSeq" id="WP_039252385.1">
    <property type="nucleotide sequence ID" value="NZ_JENJ01000004.1"/>
</dbReference>
<comment type="caution">
    <text evidence="4">The sequence shown here is derived from an EMBL/GenBank/DDBJ whole genome shotgun (WGS) entry which is preliminary data.</text>
</comment>
<dbReference type="NCBIfam" id="TIGR00412">
    <property type="entry name" value="redox_disulf_2"/>
    <property type="match status" value="1"/>
</dbReference>
<name>A0A0A0IBW6_CLONO</name>
<keyword evidence="2" id="KW-1015">Disulfide bond</keyword>
<evidence type="ECO:0000313" key="5">
    <source>
        <dbReference type="Proteomes" id="UP000030012"/>
    </source>
</evidence>
<dbReference type="PANTHER" id="PTHR36450:SF1">
    <property type="entry name" value="THIOREDOXIN"/>
    <property type="match status" value="1"/>
</dbReference>
<dbReference type="Pfam" id="PF13192">
    <property type="entry name" value="Thioredoxin_3"/>
    <property type="match status" value="1"/>
</dbReference>
<dbReference type="InterPro" id="IPR005243">
    <property type="entry name" value="THIRX-like_proc"/>
</dbReference>
<dbReference type="EMBL" id="JENJ01000004">
    <property type="protein sequence ID" value="KGM98028.1"/>
    <property type="molecule type" value="Genomic_DNA"/>
</dbReference>
<proteinExistence type="predicted"/>
<dbReference type="InterPro" id="IPR036249">
    <property type="entry name" value="Thioredoxin-like_sf"/>
</dbReference>
<evidence type="ECO:0000256" key="2">
    <source>
        <dbReference type="PIRSR" id="PIRSR037031-51"/>
    </source>
</evidence>
<dbReference type="OrthoDB" id="9800630at2"/>
<dbReference type="PANTHER" id="PTHR36450">
    <property type="entry name" value="THIOREDOXIN"/>
    <property type="match status" value="1"/>
</dbReference>
<dbReference type="Proteomes" id="UP000030012">
    <property type="component" value="Unassembled WGS sequence"/>
</dbReference>
<organism evidence="4 5">
    <name type="scientific">Clostridium novyi A str. 4552</name>
    <dbReference type="NCBI Taxonomy" id="1444289"/>
    <lineage>
        <taxon>Bacteria</taxon>
        <taxon>Bacillati</taxon>
        <taxon>Bacillota</taxon>
        <taxon>Clostridia</taxon>
        <taxon>Eubacteriales</taxon>
        <taxon>Clostridiaceae</taxon>
        <taxon>Clostridium</taxon>
    </lineage>
</organism>
<evidence type="ECO:0000256" key="1">
    <source>
        <dbReference type="PIRSR" id="PIRSR037031-50"/>
    </source>
</evidence>
<dbReference type="PIRSF" id="PIRSF037031">
    <property type="entry name" value="Redox_disulphide_2"/>
    <property type="match status" value="1"/>
</dbReference>
<sequence length="80" mass="8900">MNIKILGSGCKKCTTLMENTEIALEDLDKTANVEKVTDFKEIAKYGVMITPALIIDEKVVSYGKVLKPKEILNIIQSINE</sequence>
<feature type="disulfide bond" description="Redox-active" evidence="2">
    <location>
        <begin position="10"/>
        <end position="13"/>
    </location>
</feature>
<dbReference type="AlphaFoldDB" id="A0A0A0IBW6"/>
<feature type="domain" description="Thioredoxin-like fold" evidence="3">
    <location>
        <begin position="1"/>
        <end position="76"/>
    </location>
</feature>
<keyword evidence="2" id="KW-0676">Redox-active center</keyword>
<dbReference type="SUPFAM" id="SSF52833">
    <property type="entry name" value="Thioredoxin-like"/>
    <property type="match status" value="1"/>
</dbReference>
<evidence type="ECO:0000259" key="3">
    <source>
        <dbReference type="Pfam" id="PF13192"/>
    </source>
</evidence>
<dbReference type="Gene3D" id="3.40.30.10">
    <property type="entry name" value="Glutaredoxin"/>
    <property type="match status" value="1"/>
</dbReference>
<feature type="active site" description="Nucleophile" evidence="1">
    <location>
        <position position="10"/>
    </location>
</feature>
<reference evidence="4 5" key="1">
    <citation type="submission" date="2014-01" db="EMBL/GenBank/DDBJ databases">
        <title>Plasmidome dynamics in the species complex Clostridium novyi sensu lato converts strains of independent lineages into distinctly different pathogens.</title>
        <authorList>
            <person name="Skarin H."/>
            <person name="Segerman B."/>
        </authorList>
    </citation>
    <scope>NUCLEOTIDE SEQUENCE [LARGE SCALE GENOMIC DNA]</scope>
    <source>
        <strain evidence="4 5">4552</strain>
    </source>
</reference>
<feature type="active site" description="Nucleophile" evidence="1">
    <location>
        <position position="13"/>
    </location>
</feature>